<accession>A0AAQ3KK02</accession>
<dbReference type="SUPFAM" id="SSF46934">
    <property type="entry name" value="UBA-like"/>
    <property type="match status" value="1"/>
</dbReference>
<proteinExistence type="predicted"/>
<dbReference type="InterPro" id="IPR009060">
    <property type="entry name" value="UBA-like_sf"/>
</dbReference>
<dbReference type="PANTHER" id="PTHR46775">
    <property type="entry name" value="FLOCCULATION PROTEIN (DUF1296)"/>
    <property type="match status" value="1"/>
</dbReference>
<dbReference type="AlphaFoldDB" id="A0AAQ3KK02"/>
<evidence type="ECO:0000313" key="4">
    <source>
        <dbReference type="Proteomes" id="UP001327560"/>
    </source>
</evidence>
<reference evidence="3 4" key="1">
    <citation type="submission" date="2023-10" db="EMBL/GenBank/DDBJ databases">
        <title>Chromosome-scale genome assembly provides insights into flower coloration mechanisms of Canna indica.</title>
        <authorList>
            <person name="Li C."/>
        </authorList>
    </citation>
    <scope>NUCLEOTIDE SEQUENCE [LARGE SCALE GENOMIC DNA]</scope>
    <source>
        <tissue evidence="3">Flower</tissue>
    </source>
</reference>
<protein>
    <submittedName>
        <fullName evidence="3">GBF-interacting protein 1-like isoform X5</fullName>
    </submittedName>
</protein>
<keyword evidence="4" id="KW-1185">Reference proteome</keyword>
<evidence type="ECO:0000259" key="2">
    <source>
        <dbReference type="Pfam" id="PF06972"/>
    </source>
</evidence>
<feature type="region of interest" description="Disordered" evidence="1">
    <location>
        <begin position="61"/>
        <end position="147"/>
    </location>
</feature>
<dbReference type="Proteomes" id="UP001327560">
    <property type="component" value="Chromosome 5"/>
</dbReference>
<gene>
    <name evidence="3" type="ORF">Cni_G16306</name>
</gene>
<dbReference type="EMBL" id="CP136894">
    <property type="protein sequence ID" value="WOL07562.1"/>
    <property type="molecule type" value="Genomic_DNA"/>
</dbReference>
<dbReference type="PANTHER" id="PTHR46775:SF1">
    <property type="entry name" value="FLOCCULATION PROTEIN (DUF1296)"/>
    <property type="match status" value="1"/>
</dbReference>
<dbReference type="Pfam" id="PF06972">
    <property type="entry name" value="GIP1_N"/>
    <property type="match status" value="1"/>
</dbReference>
<dbReference type="GO" id="GO:0051082">
    <property type="term" value="F:unfolded protein binding"/>
    <property type="evidence" value="ECO:0007669"/>
    <property type="project" value="TreeGrafter"/>
</dbReference>
<feature type="region of interest" description="Disordered" evidence="1">
    <location>
        <begin position="423"/>
        <end position="444"/>
    </location>
</feature>
<name>A0AAQ3KK02_9LILI</name>
<feature type="domain" description="GBF-interacting protein 1 N-terminal" evidence="2">
    <location>
        <begin position="11"/>
        <end position="70"/>
    </location>
</feature>
<dbReference type="InterPro" id="IPR044277">
    <property type="entry name" value="GIP1"/>
</dbReference>
<organism evidence="3 4">
    <name type="scientific">Canna indica</name>
    <name type="common">Indian-shot</name>
    <dbReference type="NCBI Taxonomy" id="4628"/>
    <lineage>
        <taxon>Eukaryota</taxon>
        <taxon>Viridiplantae</taxon>
        <taxon>Streptophyta</taxon>
        <taxon>Embryophyta</taxon>
        <taxon>Tracheophyta</taxon>
        <taxon>Spermatophyta</taxon>
        <taxon>Magnoliopsida</taxon>
        <taxon>Liliopsida</taxon>
        <taxon>Zingiberales</taxon>
        <taxon>Cannaceae</taxon>
        <taxon>Canna</taxon>
    </lineage>
</organism>
<evidence type="ECO:0000256" key="1">
    <source>
        <dbReference type="SAM" id="MobiDB-lite"/>
    </source>
</evidence>
<evidence type="ECO:0000313" key="3">
    <source>
        <dbReference type="EMBL" id="WOL07562.1"/>
    </source>
</evidence>
<dbReference type="InterPro" id="IPR009719">
    <property type="entry name" value="GIP1_N"/>
</dbReference>
<sequence length="771" mass="83499">MNKGDGSRFMIPASVRRTIQNIREIAGNHSDEEVYTMLKECAMDPNEAAQKLLLQDTFHEVKRKRDKKKENMREHANPGWRPGSLGRGKRGGRQNHYSHNLSNDGDGRNLNSRKENAVNQGLNKGVHNAIGTEKKPTTSISSTVPDILNPPSKADILLSSQGCSSQVSDDDGITSSEGTYSYNKDHVSAAEFVIPSLDAHNPGKMATIKHVIQSQETVIEMTVNNVSSHDVVDPEFSSLRDKGSTEVDSSYGEIQVKLEGFETNKVSFTSQVPYSSSYRGPMVNRSLSTHDNHSPQLVGSQEVVSNKEWKPKSTNMSSTQASGIFGHSNVPMMGDTVSQSITVPPSCLVDSEETTWKIEKKLDELKLPTRQHVFIPTHLQVPDYERYGLSFGSFDASFNFNMALANDHASDVSTAQLSGSTNHIEENVEQPSSCASSAAEETDDSDYIHSPIQIPETYSSREAEISSISTMEEHDQTKQDPILALDPKDSVVPSVPSNSTVGLVPQVPQIHSAPSEVSGSFVVSTAGPTVATQMVVAMQGPALLQQPVPIFRQPAGVHLSHYPIPYSQYYSPFFAPPTVHPFPSNATFPQQPPIGSMYPLGGAAAAAPVRFSPQYKSGTNVGNSPPFGMPMAYAAYNSVPTGYTPIVSSSESTGNQDLNSSQFKENNIYRSEQQSEGSGLWIPAAGQDISGLQAGSFCGIPPQRQYMSFAPAQSHGAFSPIYHSSPAMAAAALHPFFQQSQSATGATEMGSPPAGICQQTQHAQINWNNNY</sequence>